<dbReference type="Pfam" id="PF00126">
    <property type="entry name" value="HTH_1"/>
    <property type="match status" value="1"/>
</dbReference>
<dbReference type="PROSITE" id="PS50931">
    <property type="entry name" value="HTH_LYSR"/>
    <property type="match status" value="1"/>
</dbReference>
<dbReference type="SUPFAM" id="SSF46785">
    <property type="entry name" value="Winged helix' DNA-binding domain"/>
    <property type="match status" value="1"/>
</dbReference>
<evidence type="ECO:0000256" key="1">
    <source>
        <dbReference type="ARBA" id="ARBA00009437"/>
    </source>
</evidence>
<evidence type="ECO:0000256" key="3">
    <source>
        <dbReference type="ARBA" id="ARBA00023125"/>
    </source>
</evidence>
<dbReference type="InterPro" id="IPR036388">
    <property type="entry name" value="WH-like_DNA-bd_sf"/>
</dbReference>
<dbReference type="PANTHER" id="PTHR30419:SF8">
    <property type="entry name" value="NITROGEN ASSIMILATION TRANSCRIPTIONAL ACTIVATOR-RELATED"/>
    <property type="match status" value="1"/>
</dbReference>
<dbReference type="EMBL" id="JAFBEH010000009">
    <property type="protein sequence ID" value="MBM7642356.1"/>
    <property type="molecule type" value="Genomic_DNA"/>
</dbReference>
<dbReference type="Gene3D" id="3.40.190.290">
    <property type="match status" value="1"/>
</dbReference>
<evidence type="ECO:0000256" key="2">
    <source>
        <dbReference type="ARBA" id="ARBA00023015"/>
    </source>
</evidence>
<comment type="similarity">
    <text evidence="1">Belongs to the LysR transcriptional regulatory family.</text>
</comment>
<keyword evidence="3 6" id="KW-0238">DNA-binding</keyword>
<gene>
    <name evidence="6" type="ORF">JOC28_000653</name>
</gene>
<protein>
    <submittedName>
        <fullName evidence="6">DNA-binding transcriptional LysR family regulator</fullName>
    </submittedName>
</protein>
<dbReference type="RefSeq" id="WP_205009205.1">
    <property type="nucleotide sequence ID" value="NZ_JAFBEH010000009.1"/>
</dbReference>
<evidence type="ECO:0000313" key="7">
    <source>
        <dbReference type="Proteomes" id="UP000697472"/>
    </source>
</evidence>
<dbReference type="InterPro" id="IPR005119">
    <property type="entry name" value="LysR_subst-bd"/>
</dbReference>
<keyword evidence="2" id="KW-0805">Transcription regulation</keyword>
<dbReference type="SUPFAM" id="SSF53850">
    <property type="entry name" value="Periplasmic binding protein-like II"/>
    <property type="match status" value="1"/>
</dbReference>
<proteinExistence type="inferred from homology"/>
<dbReference type="InterPro" id="IPR036390">
    <property type="entry name" value="WH_DNA-bd_sf"/>
</dbReference>
<keyword evidence="4" id="KW-0804">Transcription</keyword>
<feature type="domain" description="HTH lysR-type" evidence="5">
    <location>
        <begin position="1"/>
        <end position="60"/>
    </location>
</feature>
<dbReference type="Gene3D" id="1.10.10.10">
    <property type="entry name" value="Winged helix-like DNA-binding domain superfamily/Winged helix DNA-binding domain"/>
    <property type="match status" value="1"/>
</dbReference>
<reference evidence="6 7" key="1">
    <citation type="submission" date="2021-01" db="EMBL/GenBank/DDBJ databases">
        <title>Genomic Encyclopedia of Type Strains, Phase IV (KMG-IV): sequencing the most valuable type-strain genomes for metagenomic binning, comparative biology and taxonomic classification.</title>
        <authorList>
            <person name="Goeker M."/>
        </authorList>
    </citation>
    <scope>NUCLEOTIDE SEQUENCE [LARGE SCALE GENOMIC DNA]</scope>
    <source>
        <strain evidence="6 7">DSM 27382</strain>
    </source>
</reference>
<dbReference type="InterPro" id="IPR000847">
    <property type="entry name" value="LysR_HTH_N"/>
</dbReference>
<dbReference type="InterPro" id="IPR050950">
    <property type="entry name" value="HTH-type_LysR_regulators"/>
</dbReference>
<organism evidence="6 7">
    <name type="scientific">Streptococcus loxodontisalivarius</name>
    <dbReference type="NCBI Taxonomy" id="1349415"/>
    <lineage>
        <taxon>Bacteria</taxon>
        <taxon>Bacillati</taxon>
        <taxon>Bacillota</taxon>
        <taxon>Bacilli</taxon>
        <taxon>Lactobacillales</taxon>
        <taxon>Streptococcaceae</taxon>
        <taxon>Streptococcus</taxon>
    </lineage>
</organism>
<dbReference type="Pfam" id="PF03466">
    <property type="entry name" value="LysR_substrate"/>
    <property type="match status" value="1"/>
</dbReference>
<sequence>MNLRDFDYFFQLSQLNSYTAVAKHFGVSQPTITYAIKRLEEQFNCHLIIKDPAHRTVELTQEGLILARHIEQILIEVSVAHKEIKRYSQKKLTIGFPPIIRARIISKLLNHKKDLSFLSNFDLHTEGSKFLLQELLNGELDFSFIGSHLPLEHPNLEIFPLYKREFYIFVSEKHPLADRKEISFKELLDQNFIMLDSGHTHYDVFNQLNQQYHNQAKVIFELNEVSLVGQLVKENIGITLLTDFVLFTDTEGLVKIPLVESEKQYFHVSYAYPKNAVLSPDLENLISILEDIKTNQKSLGKNS</sequence>
<comment type="caution">
    <text evidence="6">The sequence shown here is derived from an EMBL/GenBank/DDBJ whole genome shotgun (WGS) entry which is preliminary data.</text>
</comment>
<evidence type="ECO:0000259" key="5">
    <source>
        <dbReference type="PROSITE" id="PS50931"/>
    </source>
</evidence>
<evidence type="ECO:0000313" key="6">
    <source>
        <dbReference type="EMBL" id="MBM7642356.1"/>
    </source>
</evidence>
<accession>A0ABS2PR15</accession>
<dbReference type="PANTHER" id="PTHR30419">
    <property type="entry name" value="HTH-TYPE TRANSCRIPTIONAL REGULATOR YBHD"/>
    <property type="match status" value="1"/>
</dbReference>
<dbReference type="Proteomes" id="UP000697472">
    <property type="component" value="Unassembled WGS sequence"/>
</dbReference>
<evidence type="ECO:0000256" key="4">
    <source>
        <dbReference type="ARBA" id="ARBA00023163"/>
    </source>
</evidence>
<name>A0ABS2PR15_9STRE</name>
<dbReference type="GO" id="GO:0003677">
    <property type="term" value="F:DNA binding"/>
    <property type="evidence" value="ECO:0007669"/>
    <property type="project" value="UniProtKB-KW"/>
</dbReference>
<keyword evidence="7" id="KW-1185">Reference proteome</keyword>